<feature type="domain" description="NAD-dependent epimerase/dehydratase" evidence="1">
    <location>
        <begin position="3"/>
        <end position="216"/>
    </location>
</feature>
<proteinExistence type="predicted"/>
<dbReference type="Proteomes" id="UP001595872">
    <property type="component" value="Unassembled WGS sequence"/>
</dbReference>
<accession>A0ABV9TUH7</accession>
<dbReference type="RefSeq" id="WP_378253837.1">
    <property type="nucleotide sequence ID" value="NZ_JBHSIT010000003.1"/>
</dbReference>
<dbReference type="Gene3D" id="3.40.50.720">
    <property type="entry name" value="NAD(P)-binding Rossmann-like Domain"/>
    <property type="match status" value="1"/>
</dbReference>
<dbReference type="CDD" id="cd05262">
    <property type="entry name" value="SDR_a7"/>
    <property type="match status" value="1"/>
</dbReference>
<dbReference type="PANTHER" id="PTHR48079">
    <property type="entry name" value="PROTEIN YEEZ"/>
    <property type="match status" value="1"/>
</dbReference>
<sequence length="300" mass="31204">MRVFVTGASGFIGGATVRELLEAGHEVVGLARSDASAAAVEAAGAEVLRGSLDDLDVLREGAAASDGVVHTAFIHDFTRYEENIRTDRQAIAAMGEALAGSGRPLVIAAGLASTPGEVSTEDSRSAPGAFGHARFLNEEATIALADRNVRTSVVRLPPTVHGEGDHGFVPMLIGIAREKGVSAYPGDGANVWPAVHRLDAARLFRLALEKAPAGSRLNAIHDEGVPVREIAEAFGRHLDVPVKSVPVAEAPAHFGFLGMFFSADLPASSAKTRALLGWEPAAPGLIADLDAGHYFASARP</sequence>
<reference evidence="3" key="1">
    <citation type="journal article" date="2019" name="Int. J. Syst. Evol. Microbiol.">
        <title>The Global Catalogue of Microorganisms (GCM) 10K type strain sequencing project: providing services to taxonomists for standard genome sequencing and annotation.</title>
        <authorList>
            <consortium name="The Broad Institute Genomics Platform"/>
            <consortium name="The Broad Institute Genome Sequencing Center for Infectious Disease"/>
            <person name="Wu L."/>
            <person name="Ma J."/>
        </authorList>
    </citation>
    <scope>NUCLEOTIDE SEQUENCE [LARGE SCALE GENOMIC DNA]</scope>
    <source>
        <strain evidence="3">KLKA75</strain>
    </source>
</reference>
<dbReference type="Pfam" id="PF01370">
    <property type="entry name" value="Epimerase"/>
    <property type="match status" value="1"/>
</dbReference>
<dbReference type="InterPro" id="IPR001509">
    <property type="entry name" value="Epimerase_deHydtase"/>
</dbReference>
<name>A0ABV9TUH7_9ACTN</name>
<dbReference type="EMBL" id="JBHSIT010000003">
    <property type="protein sequence ID" value="MFC4907767.1"/>
    <property type="molecule type" value="Genomic_DNA"/>
</dbReference>
<evidence type="ECO:0000313" key="3">
    <source>
        <dbReference type="Proteomes" id="UP001595872"/>
    </source>
</evidence>
<dbReference type="PANTHER" id="PTHR48079:SF6">
    <property type="entry name" value="NAD(P)-BINDING DOMAIN-CONTAINING PROTEIN-RELATED"/>
    <property type="match status" value="1"/>
</dbReference>
<evidence type="ECO:0000313" key="2">
    <source>
        <dbReference type="EMBL" id="MFC4907767.1"/>
    </source>
</evidence>
<gene>
    <name evidence="2" type="ORF">ACFPCY_10580</name>
</gene>
<dbReference type="SUPFAM" id="SSF51735">
    <property type="entry name" value="NAD(P)-binding Rossmann-fold domains"/>
    <property type="match status" value="1"/>
</dbReference>
<protein>
    <submittedName>
        <fullName evidence="2">SDR family oxidoreductase</fullName>
    </submittedName>
</protein>
<comment type="caution">
    <text evidence="2">The sequence shown here is derived from an EMBL/GenBank/DDBJ whole genome shotgun (WGS) entry which is preliminary data.</text>
</comment>
<dbReference type="InterPro" id="IPR051783">
    <property type="entry name" value="NAD(P)-dependent_oxidoreduct"/>
</dbReference>
<dbReference type="InterPro" id="IPR036291">
    <property type="entry name" value="NAD(P)-bd_dom_sf"/>
</dbReference>
<organism evidence="2 3">
    <name type="scientific">Actinomadura gamaensis</name>
    <dbReference type="NCBI Taxonomy" id="1763541"/>
    <lineage>
        <taxon>Bacteria</taxon>
        <taxon>Bacillati</taxon>
        <taxon>Actinomycetota</taxon>
        <taxon>Actinomycetes</taxon>
        <taxon>Streptosporangiales</taxon>
        <taxon>Thermomonosporaceae</taxon>
        <taxon>Actinomadura</taxon>
    </lineage>
</organism>
<keyword evidence="3" id="KW-1185">Reference proteome</keyword>
<evidence type="ECO:0000259" key="1">
    <source>
        <dbReference type="Pfam" id="PF01370"/>
    </source>
</evidence>